<evidence type="ECO:0000256" key="2">
    <source>
        <dbReference type="ARBA" id="ARBA00022475"/>
    </source>
</evidence>
<feature type="domain" description="DUF2179" evidence="7">
    <location>
        <begin position="223"/>
        <end position="277"/>
    </location>
</feature>
<dbReference type="PANTHER" id="PTHR33545">
    <property type="entry name" value="UPF0750 MEMBRANE PROTEIN YITT-RELATED"/>
    <property type="match status" value="1"/>
</dbReference>
<accession>A0A6L5XUC2</accession>
<proteinExistence type="predicted"/>
<dbReference type="AlphaFoldDB" id="A0A6L5XUC2"/>
<organism evidence="8 9">
    <name type="scientific">Velocimicrobium porci</name>
    <dbReference type="NCBI Taxonomy" id="2606634"/>
    <lineage>
        <taxon>Bacteria</taxon>
        <taxon>Bacillati</taxon>
        <taxon>Bacillota</taxon>
        <taxon>Clostridia</taxon>
        <taxon>Lachnospirales</taxon>
        <taxon>Lachnospiraceae</taxon>
        <taxon>Velocimicrobium</taxon>
    </lineage>
</organism>
<dbReference type="Proteomes" id="UP000482209">
    <property type="component" value="Unassembled WGS sequence"/>
</dbReference>
<evidence type="ECO:0000259" key="7">
    <source>
        <dbReference type="Pfam" id="PF10035"/>
    </source>
</evidence>
<dbReference type="PIRSF" id="PIRSF006483">
    <property type="entry name" value="Membrane_protein_YitT"/>
    <property type="match status" value="1"/>
</dbReference>
<evidence type="ECO:0000313" key="9">
    <source>
        <dbReference type="Proteomes" id="UP000482209"/>
    </source>
</evidence>
<evidence type="ECO:0000256" key="3">
    <source>
        <dbReference type="ARBA" id="ARBA00022692"/>
    </source>
</evidence>
<dbReference type="InterPro" id="IPR051461">
    <property type="entry name" value="UPF0750_membrane"/>
</dbReference>
<evidence type="ECO:0000256" key="6">
    <source>
        <dbReference type="SAM" id="Phobius"/>
    </source>
</evidence>
<feature type="transmembrane region" description="Helical" evidence="6">
    <location>
        <begin position="109"/>
        <end position="128"/>
    </location>
</feature>
<feature type="transmembrane region" description="Helical" evidence="6">
    <location>
        <begin position="51"/>
        <end position="71"/>
    </location>
</feature>
<keyword evidence="2" id="KW-1003">Cell membrane</keyword>
<dbReference type="InterPro" id="IPR015867">
    <property type="entry name" value="N-reg_PII/ATP_PRibTrfase_C"/>
</dbReference>
<feature type="transmembrane region" description="Helical" evidence="6">
    <location>
        <begin position="12"/>
        <end position="31"/>
    </location>
</feature>
<dbReference type="GO" id="GO:0005886">
    <property type="term" value="C:plasma membrane"/>
    <property type="evidence" value="ECO:0007669"/>
    <property type="project" value="UniProtKB-SubCell"/>
</dbReference>
<evidence type="ECO:0000313" key="8">
    <source>
        <dbReference type="EMBL" id="MSS62365.1"/>
    </source>
</evidence>
<name>A0A6L5XUC2_9FIRM</name>
<protein>
    <submittedName>
        <fullName evidence="8">YitT family protein</fullName>
    </submittedName>
</protein>
<dbReference type="Pfam" id="PF10035">
    <property type="entry name" value="DUF2179"/>
    <property type="match status" value="1"/>
</dbReference>
<keyword evidence="9" id="KW-1185">Reference proteome</keyword>
<keyword evidence="4 6" id="KW-1133">Transmembrane helix</keyword>
<keyword evidence="5 6" id="KW-0472">Membrane</keyword>
<feature type="transmembrane region" description="Helical" evidence="6">
    <location>
        <begin position="148"/>
        <end position="170"/>
    </location>
</feature>
<keyword evidence="3 6" id="KW-0812">Transmembrane</keyword>
<dbReference type="CDD" id="cd16380">
    <property type="entry name" value="YitT_C"/>
    <property type="match status" value="1"/>
</dbReference>
<comment type="caution">
    <text evidence="8">The sequence shown here is derived from an EMBL/GenBank/DDBJ whole genome shotgun (WGS) entry which is preliminary data.</text>
</comment>
<reference evidence="8 9" key="1">
    <citation type="submission" date="2019-08" db="EMBL/GenBank/DDBJ databases">
        <title>In-depth cultivation of the pig gut microbiome towards novel bacterial diversity and tailored functional studies.</title>
        <authorList>
            <person name="Wylensek D."/>
            <person name="Hitch T.C.A."/>
            <person name="Clavel T."/>
        </authorList>
    </citation>
    <scope>NUCLEOTIDE SEQUENCE [LARGE SCALE GENOMIC DNA]</scope>
    <source>
        <strain evidence="8 9">WCA-693-APC-MOT-I</strain>
    </source>
</reference>
<evidence type="ECO:0000256" key="1">
    <source>
        <dbReference type="ARBA" id="ARBA00004651"/>
    </source>
</evidence>
<evidence type="ECO:0000256" key="5">
    <source>
        <dbReference type="ARBA" id="ARBA00023136"/>
    </source>
</evidence>
<feature type="transmembrane region" description="Helical" evidence="6">
    <location>
        <begin position="176"/>
        <end position="195"/>
    </location>
</feature>
<feature type="transmembrane region" description="Helical" evidence="6">
    <location>
        <begin position="78"/>
        <end position="97"/>
    </location>
</feature>
<dbReference type="EMBL" id="VUMT01000001">
    <property type="protein sequence ID" value="MSS62365.1"/>
    <property type="molecule type" value="Genomic_DNA"/>
</dbReference>
<sequence>MKRSLSKNILHLIGILVGNIIYALAVTMFILPNELITGGTTGLALFVNNQTGLSISTFVMIFNILMFILGAVVLGKKFALTTLISTFFYPIALEALQHFPELQKMTQDTLLSTIYAGLMIGFAIGLVIRCGASTGGMDIPPLVLNKKFGLPVSVMLYFFDCLILLSQMLISDKERVLYGILLVLIYTIVLDKVLLFGDSKMQVKIVSEKYEEITDMIIHQLDRGATLLHSETGYCKKNIKVVLSVISNRELPKLNDMVLSIDPNAFMIVNQISQVNGRGFTLEKEYK</sequence>
<evidence type="ECO:0000256" key="4">
    <source>
        <dbReference type="ARBA" id="ARBA00022989"/>
    </source>
</evidence>
<comment type="subcellular location">
    <subcellularLocation>
        <location evidence="1">Cell membrane</location>
        <topology evidence="1">Multi-pass membrane protein</topology>
    </subcellularLocation>
</comment>
<dbReference type="PANTHER" id="PTHR33545:SF5">
    <property type="entry name" value="UPF0750 MEMBRANE PROTEIN YITT"/>
    <property type="match status" value="1"/>
</dbReference>
<dbReference type="RefSeq" id="WP_154515610.1">
    <property type="nucleotide sequence ID" value="NZ_VUMT01000001.1"/>
</dbReference>
<dbReference type="InterPro" id="IPR003740">
    <property type="entry name" value="YitT"/>
</dbReference>
<dbReference type="Pfam" id="PF02588">
    <property type="entry name" value="YitT_membrane"/>
    <property type="match status" value="1"/>
</dbReference>
<dbReference type="Gene3D" id="3.30.70.120">
    <property type="match status" value="1"/>
</dbReference>
<gene>
    <name evidence="8" type="ORF">FYJ58_00455</name>
</gene>
<dbReference type="InterPro" id="IPR019264">
    <property type="entry name" value="DUF2179"/>
</dbReference>